<comment type="caution">
    <text evidence="2">The sequence shown here is derived from an EMBL/GenBank/DDBJ whole genome shotgun (WGS) entry which is preliminary data.</text>
</comment>
<accession>A0ABS0FDL8</accession>
<evidence type="ECO:0000313" key="2">
    <source>
        <dbReference type="EMBL" id="MBF8457770.1"/>
    </source>
</evidence>
<dbReference type="PANTHER" id="PTHR34980:SF3">
    <property type="entry name" value="BLR8105 PROTEIN"/>
    <property type="match status" value="1"/>
</dbReference>
<proteinExistence type="predicted"/>
<feature type="transmembrane region" description="Helical" evidence="1">
    <location>
        <begin position="46"/>
        <end position="64"/>
    </location>
</feature>
<organism evidence="2 3">
    <name type="scientific">Kaistella gelatinilytica</name>
    <dbReference type="NCBI Taxonomy" id="2787636"/>
    <lineage>
        <taxon>Bacteria</taxon>
        <taxon>Pseudomonadati</taxon>
        <taxon>Bacteroidota</taxon>
        <taxon>Flavobacteriia</taxon>
        <taxon>Flavobacteriales</taxon>
        <taxon>Weeksellaceae</taxon>
        <taxon>Chryseobacterium group</taxon>
        <taxon>Kaistella</taxon>
    </lineage>
</organism>
<reference evidence="2 3" key="1">
    <citation type="submission" date="2020-11" db="EMBL/GenBank/DDBJ databases">
        <title>Kaistella gelatinilytica sp. nov., a flavobacterium isolated from Antarctic Soil.</title>
        <authorList>
            <person name="Li J."/>
        </authorList>
    </citation>
    <scope>NUCLEOTIDE SEQUENCE [LARGE SCALE GENOMIC DNA]</scope>
    <source>
        <strain evidence="2 3">G5-32</strain>
    </source>
</reference>
<keyword evidence="1" id="KW-1133">Transmembrane helix</keyword>
<dbReference type="EMBL" id="JADPVI010000003">
    <property type="protein sequence ID" value="MBF8457770.1"/>
    <property type="molecule type" value="Genomic_DNA"/>
</dbReference>
<feature type="transmembrane region" description="Helical" evidence="1">
    <location>
        <begin position="17"/>
        <end position="34"/>
    </location>
</feature>
<dbReference type="InterPro" id="IPR008523">
    <property type="entry name" value="DUF805"/>
</dbReference>
<dbReference type="Proteomes" id="UP000660070">
    <property type="component" value="Unassembled WGS sequence"/>
</dbReference>
<dbReference type="PANTHER" id="PTHR34980">
    <property type="entry name" value="INNER MEMBRANE PROTEIN-RELATED-RELATED"/>
    <property type="match status" value="1"/>
</dbReference>
<sequence>MFKNPFSFEGRIRRTEFGISYLIYIGISTIFSLVREKMKQQGDENLLLLIITLISYIPLIWFSLAQAAKRCHDRGNSGWYQLIPFYVLWLIFADGEVGPNEYGPNPKGIGNFDEINEIGLKETF</sequence>
<dbReference type="RefSeq" id="WP_196080254.1">
    <property type="nucleotide sequence ID" value="NZ_JADPVI010000003.1"/>
</dbReference>
<keyword evidence="1" id="KW-0812">Transmembrane</keyword>
<evidence type="ECO:0000313" key="3">
    <source>
        <dbReference type="Proteomes" id="UP000660070"/>
    </source>
</evidence>
<protein>
    <submittedName>
        <fullName evidence="2">DUF805 domain-containing protein</fullName>
    </submittedName>
</protein>
<keyword evidence="1" id="KW-0472">Membrane</keyword>
<gene>
    <name evidence="2" type="ORF">IV494_11325</name>
</gene>
<keyword evidence="3" id="KW-1185">Reference proteome</keyword>
<name>A0ABS0FDL8_9FLAO</name>
<dbReference type="Pfam" id="PF05656">
    <property type="entry name" value="DUF805"/>
    <property type="match status" value="1"/>
</dbReference>
<evidence type="ECO:0000256" key="1">
    <source>
        <dbReference type="SAM" id="Phobius"/>
    </source>
</evidence>